<feature type="region of interest" description="Disordered" evidence="2">
    <location>
        <begin position="461"/>
        <end position="514"/>
    </location>
</feature>
<evidence type="ECO:0000313" key="3">
    <source>
        <dbReference type="Ensembl" id="ENSRNOP00000058420.4"/>
    </source>
</evidence>
<dbReference type="Pfam" id="PF12796">
    <property type="entry name" value="Ank_2"/>
    <property type="match status" value="1"/>
</dbReference>
<protein>
    <submittedName>
        <fullName evidence="3">RIKEN cDNA A630010A05 gene like</fullName>
    </submittedName>
</protein>
<feature type="repeat" description="ANK" evidence="1">
    <location>
        <begin position="149"/>
        <end position="181"/>
    </location>
</feature>
<dbReference type="STRING" id="10116.ENSRNOP00000058420"/>
<dbReference type="Gene3D" id="1.25.40.20">
    <property type="entry name" value="Ankyrin repeat-containing domain"/>
    <property type="match status" value="1"/>
</dbReference>
<dbReference type="HOGENOM" id="CLU_000134_9_4_1"/>
<feature type="repeat" description="ANK" evidence="1">
    <location>
        <begin position="182"/>
        <end position="214"/>
    </location>
</feature>
<dbReference type="PROSITE" id="PS50297">
    <property type="entry name" value="ANK_REP_REGION"/>
    <property type="match status" value="4"/>
</dbReference>
<dbReference type="UCSC" id="RGD:1565158">
    <property type="organism name" value="rat"/>
</dbReference>
<dbReference type="GlyGen" id="D3ZP38">
    <property type="glycosylation" value="1 site"/>
</dbReference>
<feature type="repeat" description="ANK" evidence="1">
    <location>
        <begin position="83"/>
        <end position="115"/>
    </location>
</feature>
<evidence type="ECO:0000313" key="5">
    <source>
        <dbReference type="RGD" id="9438191"/>
    </source>
</evidence>
<keyword evidence="1" id="KW-0040">ANK repeat</keyword>
<dbReference type="SMART" id="SM00248">
    <property type="entry name" value="ANK"/>
    <property type="match status" value="4"/>
</dbReference>
<dbReference type="PhylomeDB" id="D3ZP38"/>
<dbReference type="SUPFAM" id="SSF48403">
    <property type="entry name" value="Ankyrin repeat"/>
    <property type="match status" value="1"/>
</dbReference>
<dbReference type="CTD" id="103693260"/>
<feature type="compositionally biased region" description="Basic and acidic residues" evidence="2">
    <location>
        <begin position="276"/>
        <end position="290"/>
    </location>
</feature>
<sequence>MPEDIDFDGQTLNTSEQPHWYWRLWTCCLGYGCLDYQVDEYPVYLIPYEPVGQFQKAASMGDLSTVEHFITSRRYHVDKYDRRNRTSLHYACAHNHPEVVMLLIKSNCTINAQDDEGCTPLIKATERNNLECVSILLKHGADPHMADFTGNTALHYAVYNGNRAIASELLKYKVDINAITKHGFTPFSLAVFEKREKMAEFLTERGADVHEVIESNSEETSFKQPEQRSKKHIRFNEEVHYNTGLKPCCSELRPPEQLKSILKKPDQISTEVDNNMEEKSLSRLPDKPDPDIPGPTTENNDSISIIKKVSKDPEININNTECISIKTSSRFLHQSKLVRRVENRVRKLLGRHEVNVCSQGEPLPITSEGKTPIKNLSTDSAIEMLDRESVPLRLPPEDNSDDMLLVQKNTQGDNPIQKETPKLVCRLSRKTEVNVTLEEKILPSTSEGKTYSMYLKERLKERMKEGTENSESDTSDEEPFPSTSAGRTHSMKMTEKKKEHEGKDAYMHSRHSSVKRNEYIKEQADWRHEQLKGLLKNDIKEILMEQLATEQARMRKLLREDVRKTSELLRNELRQMCVEQVALLQAHVTETQQEQDLFRRDLKEVVHEQSKKSIICPKEKPLPGPFKGTADLQ</sequence>
<evidence type="ECO:0000256" key="1">
    <source>
        <dbReference type="PROSITE-ProRule" id="PRU00023"/>
    </source>
</evidence>
<dbReference type="PROSITE" id="PS50088">
    <property type="entry name" value="ANK_REPEAT"/>
    <property type="match status" value="4"/>
</dbReference>
<keyword evidence="4" id="KW-1185">Reference proteome</keyword>
<dbReference type="AGR" id="RGD:9438191"/>
<dbReference type="InterPro" id="IPR036770">
    <property type="entry name" value="Ankyrin_rpt-contain_sf"/>
</dbReference>
<feature type="compositionally biased region" description="Acidic residues" evidence="2">
    <location>
        <begin position="468"/>
        <end position="479"/>
    </location>
</feature>
<dbReference type="InterPro" id="IPR002110">
    <property type="entry name" value="Ankyrin_rpt"/>
</dbReference>
<dbReference type="AlphaFoldDB" id="D3ZP38"/>
<dbReference type="InterPro" id="IPR050657">
    <property type="entry name" value="Ankyrin_repeat_domain"/>
</dbReference>
<reference evidence="3" key="1">
    <citation type="submission" date="2024-01" db="EMBL/GenBank/DDBJ databases">
        <title>GRCr8: a new rat reference genome assembly contstructed from accurate long reads and long range scaffolding.</title>
        <authorList>
            <person name="Doris P.A."/>
            <person name="Kalbfleisch T."/>
            <person name="Li K."/>
            <person name="Howe K."/>
            <person name="Wood J."/>
        </authorList>
    </citation>
    <scope>NUCLEOTIDE SEQUENCE [LARGE SCALE GENOMIC DNA]</scope>
    <source>
        <strain evidence="3">Brown Norway</strain>
    </source>
</reference>
<gene>
    <name evidence="3 5" type="primary">A630010A05Rikl</name>
    <name evidence="5" type="synonym">LOC103693260</name>
</gene>
<dbReference type="Ensembl" id="ENSRNOT00000061709.4">
    <property type="protein sequence ID" value="ENSRNOP00000058420.4"/>
    <property type="gene ID" value="ENSRNOG00000040121.4"/>
</dbReference>
<dbReference type="RGD" id="9438191">
    <property type="gene designation" value="A630010A05Rikl"/>
</dbReference>
<dbReference type="PaxDb" id="10116-ENSRNOP00000058420"/>
<dbReference type="VEuPathDB" id="HostDB:ENSRNOG00000040121"/>
<evidence type="ECO:0000256" key="2">
    <source>
        <dbReference type="SAM" id="MobiDB-lite"/>
    </source>
</evidence>
<dbReference type="Bgee" id="ENSRNOG00000040121">
    <property type="expression patterns" value="Expressed in testis and 4 other cell types or tissues"/>
</dbReference>
<organism evidence="3 4">
    <name type="scientific">Rattus norvegicus</name>
    <name type="common">Rat</name>
    <dbReference type="NCBI Taxonomy" id="10116"/>
    <lineage>
        <taxon>Eukaryota</taxon>
        <taxon>Metazoa</taxon>
        <taxon>Chordata</taxon>
        <taxon>Craniata</taxon>
        <taxon>Vertebrata</taxon>
        <taxon>Euteleostomi</taxon>
        <taxon>Mammalia</taxon>
        <taxon>Eutheria</taxon>
        <taxon>Euarchontoglires</taxon>
        <taxon>Glires</taxon>
        <taxon>Rodentia</taxon>
        <taxon>Myomorpha</taxon>
        <taxon>Muroidea</taxon>
        <taxon>Muridae</taxon>
        <taxon>Murinae</taxon>
        <taxon>Rattus</taxon>
    </lineage>
</organism>
<dbReference type="Proteomes" id="UP000002494">
    <property type="component" value="Chromosome 10"/>
</dbReference>
<dbReference type="OrthoDB" id="9634872at2759"/>
<dbReference type="PANTHER" id="PTHR24147">
    <property type="entry name" value="ANKYRIN REPEAT DOMAIN 36-RELATED"/>
    <property type="match status" value="1"/>
</dbReference>
<dbReference type="InParanoid" id="D3ZP38"/>
<reference evidence="3" key="2">
    <citation type="submission" date="2025-08" db="UniProtKB">
        <authorList>
            <consortium name="Ensembl"/>
        </authorList>
    </citation>
    <scope>IDENTIFICATION</scope>
    <source>
        <strain evidence="3">Brown Norway</strain>
    </source>
</reference>
<accession>D3ZP38</accession>
<feature type="compositionally biased region" description="Basic and acidic residues" evidence="2">
    <location>
        <begin position="492"/>
        <end position="507"/>
    </location>
</feature>
<dbReference type="PANTHER" id="PTHR24147:SF64">
    <property type="entry name" value="ANKYRIN REPEAT DOMAIN-CONTAINING PROTEIN 19-RELATED"/>
    <property type="match status" value="1"/>
</dbReference>
<evidence type="ECO:0000313" key="4">
    <source>
        <dbReference type="Proteomes" id="UP000002494"/>
    </source>
</evidence>
<name>D3ZP38_RAT</name>
<feature type="region of interest" description="Disordered" evidence="2">
    <location>
        <begin position="275"/>
        <end position="301"/>
    </location>
</feature>
<feature type="repeat" description="ANK" evidence="1">
    <location>
        <begin position="116"/>
        <end position="148"/>
    </location>
</feature>
<dbReference type="GeneTree" id="ENSGT00940000161777"/>
<dbReference type="Pfam" id="PF00023">
    <property type="entry name" value="Ank"/>
    <property type="match status" value="1"/>
</dbReference>
<proteinExistence type="predicted"/>
<reference evidence="3" key="3">
    <citation type="submission" date="2025-09" db="UniProtKB">
        <authorList>
            <consortium name="Ensembl"/>
        </authorList>
    </citation>
    <scope>IDENTIFICATION</scope>
    <source>
        <strain evidence="3">Brown Norway</strain>
    </source>
</reference>